<dbReference type="InterPro" id="IPR050111">
    <property type="entry name" value="C-type_lectin/snaclec_domain"/>
</dbReference>
<dbReference type="EMBL" id="KB201847">
    <property type="protein sequence ID" value="ESO94148.1"/>
    <property type="molecule type" value="Genomic_DNA"/>
</dbReference>
<feature type="domain" description="C-type lectin" evidence="4">
    <location>
        <begin position="1293"/>
        <end position="1410"/>
    </location>
</feature>
<dbReference type="STRING" id="225164.V3ZRU6"/>
<dbReference type="Gene3D" id="3.10.100.10">
    <property type="entry name" value="Mannose-Binding Protein A, subunit A"/>
    <property type="match status" value="10"/>
</dbReference>
<keyword evidence="3" id="KW-1133">Transmembrane helix</keyword>
<keyword evidence="6" id="KW-1185">Reference proteome</keyword>
<dbReference type="PROSITE" id="PS00615">
    <property type="entry name" value="C_TYPE_LECTIN_1"/>
    <property type="match status" value="8"/>
</dbReference>
<accession>V3ZRU6</accession>
<feature type="domain" description="C-type lectin" evidence="4">
    <location>
        <begin position="110"/>
        <end position="229"/>
    </location>
</feature>
<dbReference type="InterPro" id="IPR001304">
    <property type="entry name" value="C-type_lectin-like"/>
</dbReference>
<evidence type="ECO:0000259" key="4">
    <source>
        <dbReference type="PROSITE" id="PS50041"/>
    </source>
</evidence>
<dbReference type="RefSeq" id="XP_009054997.1">
    <property type="nucleotide sequence ID" value="XM_009056749.1"/>
</dbReference>
<dbReference type="InterPro" id="IPR016186">
    <property type="entry name" value="C-type_lectin-like/link_sf"/>
</dbReference>
<keyword evidence="3" id="KW-0812">Transmembrane</keyword>
<feature type="domain" description="C-type lectin" evidence="4">
    <location>
        <begin position="698"/>
        <end position="818"/>
    </location>
</feature>
<feature type="domain" description="C-type lectin" evidence="4">
    <location>
        <begin position="999"/>
        <end position="1131"/>
    </location>
</feature>
<sequence length="1564" mass="176122">MPLAKIASRPFCSYVALVHFTDVVNTTTWKYSYGGNIGKYTHWVKNGGKHRQGKRSCVYMSTSDKLGYWRTTSNCNLPKSSICQIDSNTPVKQVTQPSYVFKCDRKWKVQGNRCYYFYKDGNKNFYDAQYWCQGKGGDMAVIPDQDTQDFITDNINQNGKYWIGLIDMDTENAFTWIDTETDYNYTNWIQGQPDNFNGQENCVSVIGKSNNEGKWNDDQCNKKLYFICQKNAAYVQNIVKTTTPKPISVKCGPFWEEDPHSDFCYQFWDKDRIWNDARAMCGSNGGDLLSITSSVEQAYVTGRIKGMTSEVLWIGANDLKREKGFQWTDRSPFPYMNWLPGEPNNNKNSEDCVSMFTSSGMWNDWKCTNRAGFVCKKLGKTTATPSQPTTPPASTPEGSVWGCPRLWRAFRGSCYLYVPEKLTQGDAESNCRVQSGNLASIAGPAENKFLLSMLPNAGRHKDNRVWLGFNDIQSESEFVWSDGERVTYTNWADGDPNNYKGDQDCVSFLSYHGGWIDENCGAARSSVCRKARQIISGKIYTTGCEKYPGSLGYRGRCYQFNTSPDRSWMSSEKYCKKNGGHLATIYDNHVQAFLAAEISLRGDDFWIGLSDYLTPGRYSWSTGMVFDYTNWSEKHTGNEKKTCVAMQAVRPIGLWRNGNCTDSHSSICELPRQGSFTNPVITQTTASSLPCPTAWKSYQGYCYKAFTSQKSNQQSWTEALTSCQSLGGDLASIHKAEQESFFQEFLLQNQTGYFWIGLNDRATERSHSWSDGSPFDYANWADKEPNDWNHQEDCVQYSVQANKWMDDNCYLGHNFICQLQKGLTPPTTNVPPTAVTSVEQCGNSSWLFYDNYCYYLSPEQGSDAKKNFYDAERFCNSQGAHLSSVHSAEENGFLTTLMSKHHTTMFYIGLNDLDLGPYKWTDGSTVRYLAWGPSQPNDDNGGERCVQIYSNRGVWVDIPCGMVNGFVCKKSTAFSKIITPPSMVVQQGGCPSKFTAAQGSSKCFYVGGALSNSPEHKMNFTDALSSCSALGPGIEIASINSYIEQLTVTMMIKNAVTGIWIGLNDRRRNGLFVWHDNTEVAFTNWGRKEPNENLKDKTDQQDCVMVIPRGRRSGGYWVDAACSMKRGFLCQTKRNPVLANPIPSKLGCTVTGYQRYDRSCYSLKTDKKNWQDAQTQCQQDGGNLASIWDIYEQAFVSLLSKSMKAYSWIGLNDQVSSGDYHWNDNSPVTFTNWAYNEPSKRDGEGCVAMKLNDKFDDVFCNSSFPYICKIVVEAAKPTTKPVQAACGSIWIPYKDRCFKDFSNRNMSWADANTRCKRMRGDLISIHDEAEDSFVKTLIKYPDRDIWLGLIRAENGGYQNSDNTPLNYVNWDDGEPSDANNTMHQDCVARVTETGKWDDLTCNFKKGFICVKVMATSKVKQSLYPVTVKQITNRPITAGPVLTNKALNPFTNRPGENMNPATLHNRFFTVDTGTRSPFTDNTGNGITAAPQKQPRKGSSSGLSDGGVVGIVFAVLFSLIVSFVLLYYLSKKYQWTFNSIRHAKGFDNALYNINEDTVTVTSDAQS</sequence>
<keyword evidence="3" id="KW-0472">Membrane</keyword>
<gene>
    <name evidence="5" type="ORF">LOTGIDRAFT_161348</name>
</gene>
<dbReference type="GeneID" id="20238679"/>
<dbReference type="FunFam" id="3.10.100.10:FF:000109">
    <property type="entry name" value="Uncharacterized protein"/>
    <property type="match status" value="1"/>
</dbReference>
<dbReference type="OMA" id="MFGFNNY"/>
<protein>
    <recommendedName>
        <fullName evidence="4">C-type lectin domain-containing protein</fullName>
    </recommendedName>
</protein>
<evidence type="ECO:0000256" key="1">
    <source>
        <dbReference type="ARBA" id="ARBA00023157"/>
    </source>
</evidence>
<dbReference type="Pfam" id="PF00059">
    <property type="entry name" value="Lectin_C"/>
    <property type="match status" value="9"/>
</dbReference>
<dbReference type="CTD" id="20238679"/>
<dbReference type="CDD" id="cd00037">
    <property type="entry name" value="CLECT"/>
    <property type="match status" value="9"/>
</dbReference>
<evidence type="ECO:0000313" key="5">
    <source>
        <dbReference type="EMBL" id="ESO94148.1"/>
    </source>
</evidence>
<dbReference type="SMART" id="SM00034">
    <property type="entry name" value="CLECT"/>
    <property type="match status" value="9"/>
</dbReference>
<dbReference type="HOGENOM" id="CLU_002069_2_0_1"/>
<dbReference type="SUPFAM" id="SSF56436">
    <property type="entry name" value="C-type lectin-like"/>
    <property type="match status" value="10"/>
</dbReference>
<dbReference type="PROSITE" id="PS50041">
    <property type="entry name" value="C_TYPE_LECTIN_2"/>
    <property type="match status" value="9"/>
</dbReference>
<keyword evidence="1" id="KW-1015">Disulfide bond</keyword>
<evidence type="ECO:0000256" key="2">
    <source>
        <dbReference type="SAM" id="MobiDB-lite"/>
    </source>
</evidence>
<feature type="domain" description="C-type lectin" evidence="4">
    <location>
        <begin position="260"/>
        <end position="376"/>
    </location>
</feature>
<dbReference type="Proteomes" id="UP000030746">
    <property type="component" value="Unassembled WGS sequence"/>
</dbReference>
<reference evidence="5 6" key="1">
    <citation type="journal article" date="2013" name="Nature">
        <title>Insights into bilaterian evolution from three spiralian genomes.</title>
        <authorList>
            <person name="Simakov O."/>
            <person name="Marletaz F."/>
            <person name="Cho S.J."/>
            <person name="Edsinger-Gonzales E."/>
            <person name="Havlak P."/>
            <person name="Hellsten U."/>
            <person name="Kuo D.H."/>
            <person name="Larsson T."/>
            <person name="Lv J."/>
            <person name="Arendt D."/>
            <person name="Savage R."/>
            <person name="Osoegawa K."/>
            <person name="de Jong P."/>
            <person name="Grimwood J."/>
            <person name="Chapman J.A."/>
            <person name="Shapiro H."/>
            <person name="Aerts A."/>
            <person name="Otillar R.P."/>
            <person name="Terry A.Y."/>
            <person name="Boore J.L."/>
            <person name="Grigoriev I.V."/>
            <person name="Lindberg D.R."/>
            <person name="Seaver E.C."/>
            <person name="Weisblat D.A."/>
            <person name="Putnam N.H."/>
            <person name="Rokhsar D.S."/>
        </authorList>
    </citation>
    <scope>NUCLEOTIDE SEQUENCE [LARGE SCALE GENOMIC DNA]</scope>
</reference>
<dbReference type="OrthoDB" id="6285323at2759"/>
<organism evidence="5 6">
    <name type="scientific">Lottia gigantea</name>
    <name type="common">Giant owl limpet</name>
    <dbReference type="NCBI Taxonomy" id="225164"/>
    <lineage>
        <taxon>Eukaryota</taxon>
        <taxon>Metazoa</taxon>
        <taxon>Spiralia</taxon>
        <taxon>Lophotrochozoa</taxon>
        <taxon>Mollusca</taxon>
        <taxon>Gastropoda</taxon>
        <taxon>Patellogastropoda</taxon>
        <taxon>Lottioidea</taxon>
        <taxon>Lottiidae</taxon>
        <taxon>Lottia</taxon>
    </lineage>
</organism>
<dbReference type="InterPro" id="IPR018378">
    <property type="entry name" value="C-type_lectin_CS"/>
</dbReference>
<feature type="domain" description="C-type lectin" evidence="4">
    <location>
        <begin position="553"/>
        <end position="669"/>
    </location>
</feature>
<feature type="region of interest" description="Disordered" evidence="2">
    <location>
        <begin position="1476"/>
        <end position="1499"/>
    </location>
</feature>
<evidence type="ECO:0000256" key="3">
    <source>
        <dbReference type="SAM" id="Phobius"/>
    </source>
</evidence>
<feature type="domain" description="C-type lectin" evidence="4">
    <location>
        <begin position="849"/>
        <end position="969"/>
    </location>
</feature>
<proteinExistence type="predicted"/>
<feature type="domain" description="C-type lectin" evidence="4">
    <location>
        <begin position="1156"/>
        <end position="1269"/>
    </location>
</feature>
<evidence type="ECO:0000313" key="6">
    <source>
        <dbReference type="Proteomes" id="UP000030746"/>
    </source>
</evidence>
<feature type="domain" description="C-type lectin" evidence="4">
    <location>
        <begin position="410"/>
        <end position="529"/>
    </location>
</feature>
<name>V3ZRU6_LOTGI</name>
<dbReference type="KEGG" id="lgi:LOTGIDRAFT_161348"/>
<dbReference type="PANTHER" id="PTHR22803">
    <property type="entry name" value="MANNOSE, PHOSPHOLIPASE, LECTIN RECEPTOR RELATED"/>
    <property type="match status" value="1"/>
</dbReference>
<feature type="transmembrane region" description="Helical" evidence="3">
    <location>
        <begin position="1504"/>
        <end position="1527"/>
    </location>
</feature>
<dbReference type="InterPro" id="IPR016187">
    <property type="entry name" value="CTDL_fold"/>
</dbReference>